<dbReference type="RefSeq" id="WP_121441091.1">
    <property type="nucleotide sequence ID" value="NZ_RCDA01000001.1"/>
</dbReference>
<dbReference type="InterPro" id="IPR045392">
    <property type="entry name" value="DUF6519"/>
</dbReference>
<gene>
    <name evidence="2" type="ORF">DFR31_0518</name>
</gene>
<feature type="region of interest" description="Disordered" evidence="1">
    <location>
        <begin position="799"/>
        <end position="851"/>
    </location>
</feature>
<dbReference type="PROSITE" id="PS00018">
    <property type="entry name" value="EF_HAND_1"/>
    <property type="match status" value="1"/>
</dbReference>
<keyword evidence="3" id="KW-1185">Reference proteome</keyword>
<dbReference type="EMBL" id="RCDA01000001">
    <property type="protein sequence ID" value="RLK50612.1"/>
    <property type="molecule type" value="Genomic_DNA"/>
</dbReference>
<evidence type="ECO:0000313" key="2">
    <source>
        <dbReference type="EMBL" id="RLK50612.1"/>
    </source>
</evidence>
<accession>A0A498C4T8</accession>
<reference evidence="2 3" key="1">
    <citation type="submission" date="2018-10" db="EMBL/GenBank/DDBJ databases">
        <title>Genomic Encyclopedia of Type Strains, Phase IV (KMG-IV): sequencing the most valuable type-strain genomes for metagenomic binning, comparative biology and taxonomic classification.</title>
        <authorList>
            <person name="Goeker M."/>
        </authorList>
    </citation>
    <scope>NUCLEOTIDE SEQUENCE [LARGE SCALE GENOMIC DNA]</scope>
    <source>
        <strain evidence="2 3">DSM 12769</strain>
    </source>
</reference>
<feature type="compositionally biased region" description="Basic and acidic residues" evidence="1">
    <location>
        <begin position="799"/>
        <end position="812"/>
    </location>
</feature>
<evidence type="ECO:0000313" key="3">
    <source>
        <dbReference type="Proteomes" id="UP000275461"/>
    </source>
</evidence>
<dbReference type="Proteomes" id="UP000275461">
    <property type="component" value="Unassembled WGS sequence"/>
</dbReference>
<name>A0A498C4T8_9GAMM</name>
<proteinExistence type="predicted"/>
<comment type="caution">
    <text evidence="2">The sequence shown here is derived from an EMBL/GenBank/DDBJ whole genome shotgun (WGS) entry which is preliminary data.</text>
</comment>
<protein>
    <submittedName>
        <fullName evidence="2">Uncharacterized protein</fullName>
    </submittedName>
</protein>
<evidence type="ECO:0000256" key="1">
    <source>
        <dbReference type="SAM" id="MobiDB-lite"/>
    </source>
</evidence>
<sequence length="966" mass="106196">MKTQTSQPSHRDHGQYSGVYLQQGRMITDADWNALDEIGQRRLVGALWDAIASGAPRQGGLRLSDGAGVRLHPGVLYVGGVPARLVGDGPMAPDEQPRYPDPPPFEGRDLTLYADVWERSVTALEDPALMDPALHGADTSSRGETVLQVKWCPRGVDPTDPAVNPPLGDAPLALRLRHIFVGDDPCDPCASEMNLDERIGNYLFRVEVHDLFRDEAGDRQLVLKWSRDNGAEAHEADNVPEGFDRGDWVWEFYDDASEQTLGRHLPEGYRPRRGRLSTTFERPPEGEPRAFVRQWDGFLQLNLDAAILVTGVDRGAELDPELDPDAHGWVDIDAGVLQVNGERLELRLAFADRAFLPGDYWQAAVREAVQGPGDYVLGDESVGEPPRGVRHRYLRLGELDGDGALVPHSDAERRRFNFPPLTDLAAADVGFNERCNALFQGAENVQQALDALCDIAAEHIAYRLPDCRGGMEVTVKRLLAEALAERWPDIDGDGRLSVRDMLDGLLCHLDSAALPHDVPECRDGRRSLRERLRIPVGRTTTAEPLNRLLCDTTADHLPLGRETELCPDLDREGVETVQDALNTLCGRSAGGGCARVVVPGDLTRTLKELIDQEAESIWLCLKPGEHELPPGLDLEAGRHIRISGAGYRACRILVRAPLWQLEAPEIQLTDLGIYFEGDESAGLRLTGEDISVTGVHFQDAHAQEDEPMVHIRGPQPSRKGVTALRLEDSRFFPWGRKLALLLEQVSYVGHVRHNWIEGEVHYNPMIDKPVDPDRQGIARTSIDGDRVVLGRVAVVVGGEDRDERDPAPERRATTRPLLGAAPIPGIRGQPGNAGGDAPRRGREGEDIEVSPGGGGVYIENNVIERWVSLMESGLVRRNILEGQVAGPVLLNVQHNAFAVGSSFIGGQLVATGNHVFSDRSHDSSEVWFIANQLIAQGNLAEDRESEARYSAESHAVANNLLNFRAF</sequence>
<dbReference type="AlphaFoldDB" id="A0A498C4T8"/>
<dbReference type="OrthoDB" id="134981at2"/>
<organism evidence="2 3">
    <name type="scientific">Alkalispirillum mobile</name>
    <dbReference type="NCBI Taxonomy" id="85925"/>
    <lineage>
        <taxon>Bacteria</taxon>
        <taxon>Pseudomonadati</taxon>
        <taxon>Pseudomonadota</taxon>
        <taxon>Gammaproteobacteria</taxon>
        <taxon>Chromatiales</taxon>
        <taxon>Ectothiorhodospiraceae</taxon>
        <taxon>Alkalispirillum</taxon>
    </lineage>
</organism>
<dbReference type="Pfam" id="PF20129">
    <property type="entry name" value="DUF6519"/>
    <property type="match status" value="1"/>
</dbReference>
<dbReference type="InterPro" id="IPR018247">
    <property type="entry name" value="EF_Hand_1_Ca_BS"/>
</dbReference>